<evidence type="ECO:0000313" key="9">
    <source>
        <dbReference type="Proteomes" id="UP000242175"/>
    </source>
</evidence>
<dbReference type="KEGG" id="pmai:CF386_03105"/>
<dbReference type="GO" id="GO:0005737">
    <property type="term" value="C:cytoplasm"/>
    <property type="evidence" value="ECO:0007669"/>
    <property type="project" value="UniProtKB-SubCell"/>
</dbReference>
<dbReference type="EMBL" id="CP022355">
    <property type="protein sequence ID" value="ASK78094.1"/>
    <property type="molecule type" value="Genomic_DNA"/>
</dbReference>
<dbReference type="GO" id="GO:0006450">
    <property type="term" value="P:regulation of translational fidelity"/>
    <property type="evidence" value="ECO:0007669"/>
    <property type="project" value="TreeGrafter"/>
</dbReference>
<dbReference type="Pfam" id="PF01300">
    <property type="entry name" value="Sua5_yciO_yrdC"/>
    <property type="match status" value="1"/>
</dbReference>
<proteinExistence type="inferred from homology"/>
<gene>
    <name evidence="8" type="ORF">CF386_03105</name>
</gene>
<evidence type="ECO:0000256" key="4">
    <source>
        <dbReference type="ARBA" id="ARBA00022490"/>
    </source>
</evidence>
<comment type="subcellular location">
    <subcellularLocation>
        <location evidence="1">Cytoplasm</location>
    </subcellularLocation>
</comment>
<comment type="similarity">
    <text evidence="2">Belongs to the SUA5 family.</text>
</comment>
<evidence type="ECO:0000313" key="8">
    <source>
        <dbReference type="EMBL" id="ASK78094.1"/>
    </source>
</evidence>
<dbReference type="Gene3D" id="3.90.870.10">
    <property type="entry name" value="DHBP synthase"/>
    <property type="match status" value="1"/>
</dbReference>
<keyword evidence="9" id="KW-1185">Reference proteome</keyword>
<evidence type="ECO:0000256" key="6">
    <source>
        <dbReference type="ARBA" id="ARBA00048366"/>
    </source>
</evidence>
<evidence type="ECO:0000256" key="1">
    <source>
        <dbReference type="ARBA" id="ARBA00004496"/>
    </source>
</evidence>
<sequence>MILDLKQRSLYKGLILVANKYETFFDFIDRDKINEKEEETMQKSWPGPFSWVVPAKKNISPLITGYKETVAIRVSPHPFIQNICKLIQKPLISTSANLSGYPACETIEEVQSQFKQKNIIIVNENNLKMANASTITDLKTGKIIR</sequence>
<organism evidence="8 9">
    <name type="scientific">Paraphotobacterium marinum</name>
    <dbReference type="NCBI Taxonomy" id="1755811"/>
    <lineage>
        <taxon>Bacteria</taxon>
        <taxon>Pseudomonadati</taxon>
        <taxon>Pseudomonadota</taxon>
        <taxon>Gammaproteobacteria</taxon>
        <taxon>Vibrionales</taxon>
        <taxon>Vibrionaceae</taxon>
        <taxon>Paraphotobacterium</taxon>
    </lineage>
</organism>
<evidence type="ECO:0000256" key="2">
    <source>
        <dbReference type="ARBA" id="ARBA00007663"/>
    </source>
</evidence>
<dbReference type="InterPro" id="IPR050156">
    <property type="entry name" value="TC-AMP_synthase_SUA5"/>
</dbReference>
<dbReference type="GO" id="GO:0003725">
    <property type="term" value="F:double-stranded RNA binding"/>
    <property type="evidence" value="ECO:0007669"/>
    <property type="project" value="InterPro"/>
</dbReference>
<dbReference type="Proteomes" id="UP000242175">
    <property type="component" value="Chromosome large"/>
</dbReference>
<name>A0A220VCH6_9GAMM</name>
<dbReference type="InterPro" id="IPR017945">
    <property type="entry name" value="DHBP_synth_RibB-like_a/b_dom"/>
</dbReference>
<dbReference type="AlphaFoldDB" id="A0A220VCH6"/>
<keyword evidence="4" id="KW-0963">Cytoplasm</keyword>
<dbReference type="GO" id="GO:0000049">
    <property type="term" value="F:tRNA binding"/>
    <property type="evidence" value="ECO:0007669"/>
    <property type="project" value="TreeGrafter"/>
</dbReference>
<reference evidence="8 9" key="1">
    <citation type="journal article" date="2016" name="Int. J. Syst. Evol. Microbiol.">
        <title>Paraphotobacterium marinum gen. nov., sp. nov., a member of the family Vibrionaceae, isolated from surface seawater.</title>
        <authorList>
            <person name="Huang Z."/>
            <person name="Dong C."/>
            <person name="Shao Z."/>
        </authorList>
    </citation>
    <scope>NUCLEOTIDE SEQUENCE [LARGE SCALE GENOMIC DNA]</scope>
    <source>
        <strain evidence="8 9">NSCS20N07D</strain>
    </source>
</reference>
<dbReference type="EC" id="2.7.7.87" evidence="3"/>
<feature type="domain" description="YrdC-like" evidence="7">
    <location>
        <begin position="1"/>
        <end position="145"/>
    </location>
</feature>
<evidence type="ECO:0000256" key="5">
    <source>
        <dbReference type="ARBA" id="ARBA00022679"/>
    </source>
</evidence>
<dbReference type="SUPFAM" id="SSF55821">
    <property type="entry name" value="YrdC/RibB"/>
    <property type="match status" value="1"/>
</dbReference>
<dbReference type="PROSITE" id="PS51163">
    <property type="entry name" value="YRDC"/>
    <property type="match status" value="1"/>
</dbReference>
<comment type="catalytic activity">
    <reaction evidence="6">
        <text>L-threonine + hydrogencarbonate + ATP = L-threonylcarbamoyladenylate + diphosphate + H2O</text>
        <dbReference type="Rhea" id="RHEA:36407"/>
        <dbReference type="ChEBI" id="CHEBI:15377"/>
        <dbReference type="ChEBI" id="CHEBI:17544"/>
        <dbReference type="ChEBI" id="CHEBI:30616"/>
        <dbReference type="ChEBI" id="CHEBI:33019"/>
        <dbReference type="ChEBI" id="CHEBI:57926"/>
        <dbReference type="ChEBI" id="CHEBI:73682"/>
        <dbReference type="EC" id="2.7.7.87"/>
    </reaction>
</comment>
<dbReference type="PANTHER" id="PTHR17490:SF18">
    <property type="entry name" value="THREONYLCARBAMOYL-AMP SYNTHASE"/>
    <property type="match status" value="1"/>
</dbReference>
<evidence type="ECO:0000256" key="3">
    <source>
        <dbReference type="ARBA" id="ARBA00012584"/>
    </source>
</evidence>
<protein>
    <recommendedName>
        <fullName evidence="3">L-threonylcarbamoyladenylate synthase</fullName>
        <ecNumber evidence="3">2.7.7.87</ecNumber>
    </recommendedName>
</protein>
<dbReference type="GO" id="GO:0061710">
    <property type="term" value="F:L-threonylcarbamoyladenylate synthase"/>
    <property type="evidence" value="ECO:0007669"/>
    <property type="project" value="UniProtKB-EC"/>
</dbReference>
<evidence type="ECO:0000259" key="7">
    <source>
        <dbReference type="PROSITE" id="PS51163"/>
    </source>
</evidence>
<keyword evidence="5" id="KW-0808">Transferase</keyword>
<dbReference type="PANTHER" id="PTHR17490">
    <property type="entry name" value="SUA5"/>
    <property type="match status" value="1"/>
</dbReference>
<accession>A0A220VCH6</accession>
<dbReference type="InterPro" id="IPR006070">
    <property type="entry name" value="Sua5-like_dom"/>
</dbReference>